<dbReference type="PROSITE" id="PS01124">
    <property type="entry name" value="HTH_ARAC_FAMILY_2"/>
    <property type="match status" value="1"/>
</dbReference>
<dbReference type="Pfam" id="PF12833">
    <property type="entry name" value="HTH_18"/>
    <property type="match status" value="1"/>
</dbReference>
<keyword evidence="2" id="KW-0804">Transcription</keyword>
<dbReference type="Proteomes" id="UP000634134">
    <property type="component" value="Unassembled WGS sequence"/>
</dbReference>
<name>A0ABR9W835_9BACT</name>
<sequence length="107" mass="12247">MPRVLFIELGLIRSNILSAKTPFTCLNCCDRQIKYALSDGSIGFTASYHIQKRGVLEAKRLALNPEIKIKSIAFQLGYVDVAHFIKFFKSCNRISFTDFRKINLMQN</sequence>
<evidence type="ECO:0000313" key="5">
    <source>
        <dbReference type="Proteomes" id="UP000634134"/>
    </source>
</evidence>
<protein>
    <submittedName>
        <fullName evidence="4">AraC family transcriptional regulator</fullName>
    </submittedName>
</protein>
<comment type="caution">
    <text evidence="4">The sequence shown here is derived from an EMBL/GenBank/DDBJ whole genome shotgun (WGS) entry which is preliminary data.</text>
</comment>
<keyword evidence="1" id="KW-0805">Transcription regulation</keyword>
<accession>A0ABR9W835</accession>
<evidence type="ECO:0000256" key="1">
    <source>
        <dbReference type="ARBA" id="ARBA00023015"/>
    </source>
</evidence>
<evidence type="ECO:0000313" key="4">
    <source>
        <dbReference type="EMBL" id="MBE9461620.1"/>
    </source>
</evidence>
<evidence type="ECO:0000256" key="2">
    <source>
        <dbReference type="ARBA" id="ARBA00023163"/>
    </source>
</evidence>
<organism evidence="4 5">
    <name type="scientific">Dyadobacter subterraneus</name>
    <dbReference type="NCBI Taxonomy" id="2773304"/>
    <lineage>
        <taxon>Bacteria</taxon>
        <taxon>Pseudomonadati</taxon>
        <taxon>Bacteroidota</taxon>
        <taxon>Cytophagia</taxon>
        <taxon>Cytophagales</taxon>
        <taxon>Spirosomataceae</taxon>
        <taxon>Dyadobacter</taxon>
    </lineage>
</organism>
<feature type="domain" description="HTH araC/xylS-type" evidence="3">
    <location>
        <begin position="43"/>
        <end position="102"/>
    </location>
</feature>
<dbReference type="SUPFAM" id="SSF46689">
    <property type="entry name" value="Homeodomain-like"/>
    <property type="match status" value="1"/>
</dbReference>
<evidence type="ECO:0000259" key="3">
    <source>
        <dbReference type="PROSITE" id="PS01124"/>
    </source>
</evidence>
<dbReference type="RefSeq" id="WP_194119888.1">
    <property type="nucleotide sequence ID" value="NZ_JACYGY010000001.1"/>
</dbReference>
<reference evidence="5" key="1">
    <citation type="submission" date="2023-07" db="EMBL/GenBank/DDBJ databases">
        <title>Dyadobacter sp. nov 'subterranea' isolated from contaminted grondwater.</title>
        <authorList>
            <person name="Szabo I."/>
            <person name="Al-Omari J."/>
            <person name="Szerdahelyi S.G."/>
            <person name="Rado J."/>
        </authorList>
    </citation>
    <scope>NUCLEOTIDE SEQUENCE [LARGE SCALE GENOMIC DNA]</scope>
    <source>
        <strain evidence="5">UP-52</strain>
    </source>
</reference>
<gene>
    <name evidence="4" type="ORF">IEE83_06975</name>
</gene>
<proteinExistence type="predicted"/>
<dbReference type="EMBL" id="JACYGY010000001">
    <property type="protein sequence ID" value="MBE9461620.1"/>
    <property type="molecule type" value="Genomic_DNA"/>
</dbReference>
<dbReference type="Gene3D" id="1.10.10.60">
    <property type="entry name" value="Homeodomain-like"/>
    <property type="match status" value="1"/>
</dbReference>
<keyword evidence="5" id="KW-1185">Reference proteome</keyword>
<dbReference type="InterPro" id="IPR018060">
    <property type="entry name" value="HTH_AraC"/>
</dbReference>
<dbReference type="InterPro" id="IPR009057">
    <property type="entry name" value="Homeodomain-like_sf"/>
</dbReference>